<sequence>MVISNDSIEKLLPLLRPYLRDENERRAYLIRALGMDTPVLNRLVLNTPVDSFITNMVTELVRLGKISTGKLALCALLEVIRKDMGLDNQAKVDTLLQQLRNELTTETSIAMMPSPKRDQVFISYSHKDKVWLKELQTMLKPLIRSNKISLWDDTQIKPGAKWRNEITQALAAAKVAVLMVSSNFLASDFIAEQELPPLLNAAEQEGLTIIWVYLSACLYEESEIGEYQAAHDTAEPLDTLSPGAQNQVWRTIGQAIKAAATETSANP</sequence>
<feature type="domain" description="TIR" evidence="1">
    <location>
        <begin position="116"/>
        <end position="256"/>
    </location>
</feature>
<dbReference type="eggNOG" id="COG1716">
    <property type="taxonomic scope" value="Bacteria"/>
</dbReference>
<proteinExistence type="predicted"/>
<dbReference type="HOGENOM" id="CLU_1040947_0_0_3"/>
<name>B4VR58_9CYAN</name>
<protein>
    <recommendedName>
        <fullName evidence="1">TIR domain-containing protein</fullName>
    </recommendedName>
</protein>
<dbReference type="GO" id="GO:0007165">
    <property type="term" value="P:signal transduction"/>
    <property type="evidence" value="ECO:0007669"/>
    <property type="project" value="InterPro"/>
</dbReference>
<evidence type="ECO:0000259" key="1">
    <source>
        <dbReference type="PROSITE" id="PS50104"/>
    </source>
</evidence>
<dbReference type="InterPro" id="IPR000157">
    <property type="entry name" value="TIR_dom"/>
</dbReference>
<dbReference type="Gene3D" id="3.40.50.10140">
    <property type="entry name" value="Toll/interleukin-1 receptor homology (TIR) domain"/>
    <property type="match status" value="1"/>
</dbReference>
<dbReference type="Pfam" id="PF13676">
    <property type="entry name" value="TIR_2"/>
    <property type="match status" value="1"/>
</dbReference>
<dbReference type="SUPFAM" id="SSF52200">
    <property type="entry name" value="Toll/Interleukin receptor TIR domain"/>
    <property type="match status" value="1"/>
</dbReference>
<dbReference type="RefSeq" id="WP_006101191.1">
    <property type="nucleotide sequence ID" value="NZ_DS989849.1"/>
</dbReference>
<dbReference type="AlphaFoldDB" id="B4VR58"/>
<organism evidence="2 3">
    <name type="scientific">Coleofasciculus chthonoplastes PCC 7420</name>
    <dbReference type="NCBI Taxonomy" id="118168"/>
    <lineage>
        <taxon>Bacteria</taxon>
        <taxon>Bacillati</taxon>
        <taxon>Cyanobacteriota</taxon>
        <taxon>Cyanophyceae</taxon>
        <taxon>Coleofasciculales</taxon>
        <taxon>Coleofasciculaceae</taxon>
        <taxon>Coleofasciculus</taxon>
    </lineage>
</organism>
<accession>B4VR58</accession>
<dbReference type="STRING" id="118168.MC7420_1400"/>
<dbReference type="SMART" id="SM00255">
    <property type="entry name" value="TIR"/>
    <property type="match status" value="1"/>
</dbReference>
<dbReference type="InterPro" id="IPR035897">
    <property type="entry name" value="Toll_tir_struct_dom_sf"/>
</dbReference>
<dbReference type="EMBL" id="DS989849">
    <property type="protein sequence ID" value="EDX75482.1"/>
    <property type="molecule type" value="Genomic_DNA"/>
</dbReference>
<evidence type="ECO:0000313" key="2">
    <source>
        <dbReference type="EMBL" id="EDX75482.1"/>
    </source>
</evidence>
<dbReference type="Pfam" id="PF19961">
    <property type="entry name" value="EAD8"/>
    <property type="match status" value="1"/>
</dbReference>
<keyword evidence="3" id="KW-1185">Reference proteome</keyword>
<gene>
    <name evidence="2" type="ORF">MC7420_1400</name>
</gene>
<dbReference type="PROSITE" id="PS50104">
    <property type="entry name" value="TIR"/>
    <property type="match status" value="1"/>
</dbReference>
<evidence type="ECO:0000313" key="3">
    <source>
        <dbReference type="Proteomes" id="UP000003835"/>
    </source>
</evidence>
<dbReference type="Proteomes" id="UP000003835">
    <property type="component" value="Unassembled WGS sequence"/>
</dbReference>
<dbReference type="OrthoDB" id="1426235at2"/>
<reference evidence="2 3" key="1">
    <citation type="submission" date="2008-07" db="EMBL/GenBank/DDBJ databases">
        <authorList>
            <person name="Tandeau de Marsac N."/>
            <person name="Ferriera S."/>
            <person name="Johnson J."/>
            <person name="Kravitz S."/>
            <person name="Beeson K."/>
            <person name="Sutton G."/>
            <person name="Rogers Y.-H."/>
            <person name="Friedman R."/>
            <person name="Frazier M."/>
            <person name="Venter J.C."/>
        </authorList>
    </citation>
    <scope>NUCLEOTIDE SEQUENCE [LARGE SCALE GENOMIC DNA]</scope>
    <source>
        <strain evidence="2 3">PCC 7420</strain>
    </source>
</reference>
<dbReference type="InterPro" id="IPR045437">
    <property type="entry name" value="EAD8"/>
</dbReference>